<dbReference type="CDD" id="cd11061">
    <property type="entry name" value="CYP67-like"/>
    <property type="match status" value="1"/>
</dbReference>
<evidence type="ECO:0000313" key="6">
    <source>
        <dbReference type="EMBL" id="KAI1859785.1"/>
    </source>
</evidence>
<dbReference type="PRINTS" id="PR00385">
    <property type="entry name" value="P450"/>
</dbReference>
<evidence type="ECO:0000256" key="5">
    <source>
        <dbReference type="SAM" id="Phobius"/>
    </source>
</evidence>
<keyword evidence="5" id="KW-0812">Transmembrane</keyword>
<protein>
    <recommendedName>
        <fullName evidence="8">Cytochrome P450</fullName>
    </recommendedName>
</protein>
<evidence type="ECO:0000313" key="7">
    <source>
        <dbReference type="Proteomes" id="UP000829685"/>
    </source>
</evidence>
<dbReference type="PANTHER" id="PTHR24305">
    <property type="entry name" value="CYTOCHROME P450"/>
    <property type="match status" value="1"/>
</dbReference>
<dbReference type="InterPro" id="IPR001128">
    <property type="entry name" value="Cyt_P450"/>
</dbReference>
<dbReference type="PRINTS" id="PR00463">
    <property type="entry name" value="EP450I"/>
</dbReference>
<dbReference type="SUPFAM" id="SSF48264">
    <property type="entry name" value="Cytochrome P450"/>
    <property type="match status" value="1"/>
</dbReference>
<keyword evidence="2 4" id="KW-0479">Metal-binding</keyword>
<dbReference type="InterPro" id="IPR050121">
    <property type="entry name" value="Cytochrome_P450_monoxygenase"/>
</dbReference>
<feature type="transmembrane region" description="Helical" evidence="5">
    <location>
        <begin position="67"/>
        <end position="89"/>
    </location>
</feature>
<evidence type="ECO:0000256" key="3">
    <source>
        <dbReference type="ARBA" id="ARBA00023004"/>
    </source>
</evidence>
<reference evidence="6" key="1">
    <citation type="submission" date="2021-03" db="EMBL/GenBank/DDBJ databases">
        <title>Revisited historic fungal species revealed as producer of novel bioactive compounds through whole genome sequencing and comparative genomics.</title>
        <authorList>
            <person name="Vignolle G.A."/>
            <person name="Hochenegger N."/>
            <person name="Mach R.L."/>
            <person name="Mach-Aigner A.R."/>
            <person name="Javad Rahimi M."/>
            <person name="Salim K.A."/>
            <person name="Chan C.M."/>
            <person name="Lim L.B.L."/>
            <person name="Cai F."/>
            <person name="Druzhinina I.S."/>
            <person name="U'Ren J.M."/>
            <person name="Derntl C."/>
        </authorList>
    </citation>
    <scope>NUCLEOTIDE SEQUENCE</scope>
    <source>
        <strain evidence="6">TUCIM 5799</strain>
    </source>
</reference>
<dbReference type="Gene3D" id="1.10.630.10">
    <property type="entry name" value="Cytochrome P450"/>
    <property type="match status" value="1"/>
</dbReference>
<keyword evidence="1 4" id="KW-0349">Heme</keyword>
<evidence type="ECO:0008006" key="8">
    <source>
        <dbReference type="Google" id="ProtNLM"/>
    </source>
</evidence>
<feature type="transmembrane region" description="Helical" evidence="5">
    <location>
        <begin position="43"/>
        <end position="61"/>
    </location>
</feature>
<organism evidence="6 7">
    <name type="scientific">Neoarthrinium moseri</name>
    <dbReference type="NCBI Taxonomy" id="1658444"/>
    <lineage>
        <taxon>Eukaryota</taxon>
        <taxon>Fungi</taxon>
        <taxon>Dikarya</taxon>
        <taxon>Ascomycota</taxon>
        <taxon>Pezizomycotina</taxon>
        <taxon>Sordariomycetes</taxon>
        <taxon>Xylariomycetidae</taxon>
        <taxon>Amphisphaeriales</taxon>
        <taxon>Apiosporaceae</taxon>
        <taxon>Neoarthrinium</taxon>
    </lineage>
</organism>
<comment type="cofactor">
    <cofactor evidence="4">
        <name>heme</name>
        <dbReference type="ChEBI" id="CHEBI:30413"/>
    </cofactor>
</comment>
<keyword evidence="5" id="KW-1133">Transmembrane helix</keyword>
<evidence type="ECO:0000256" key="2">
    <source>
        <dbReference type="ARBA" id="ARBA00022723"/>
    </source>
</evidence>
<dbReference type="GO" id="GO:0020037">
    <property type="term" value="F:heme binding"/>
    <property type="evidence" value="ECO:0007669"/>
    <property type="project" value="InterPro"/>
</dbReference>
<accession>A0A9P9WEN0</accession>
<keyword evidence="3 4" id="KW-0408">Iron</keyword>
<evidence type="ECO:0000256" key="1">
    <source>
        <dbReference type="ARBA" id="ARBA00022617"/>
    </source>
</evidence>
<feature type="binding site" description="axial binding residue" evidence="4">
    <location>
        <position position="501"/>
    </location>
    <ligand>
        <name>heme</name>
        <dbReference type="ChEBI" id="CHEBI:30413"/>
    </ligand>
    <ligandPart>
        <name>Fe</name>
        <dbReference type="ChEBI" id="CHEBI:18248"/>
    </ligandPart>
</feature>
<dbReference type="InterPro" id="IPR002401">
    <property type="entry name" value="Cyt_P450_E_grp-I"/>
</dbReference>
<dbReference type="Proteomes" id="UP000829685">
    <property type="component" value="Unassembled WGS sequence"/>
</dbReference>
<feature type="transmembrane region" description="Helical" evidence="5">
    <location>
        <begin position="12"/>
        <end position="31"/>
    </location>
</feature>
<gene>
    <name evidence="6" type="ORF">JX265_010234</name>
</gene>
<proteinExistence type="predicted"/>
<sequence>MRGTDSFPDSSAMEWTAVFVFLLGVLFHLVIRPYEIDTQAWQLVGAYSTVLLGTFFTYAQTLYIREALLNTSIVAGAFNAGALGSILIYRGFLHRLHRFPGPPLARFSRFYAMHHAAKHLQANITTQRLHEKYGDFVRVGPRELSINRPSAISAIYGLTTKCSKSPWYSQVSYDATKISINSTRDADIHRRRKRAWERGLSFRALSAYEARIVAKVDLLLSRLDAQGENSLDISKYAMFFGFDVMGEIGFSKDFHMLESEIEHPAIRGLHDNMAAVGVLGTVPWLLSMLSKIPGATGSYSNFMDWCGQQLEEKRQLVKQEKSAGKAGGPKDVMSWLLRAEEEGDQSAPPGEGAFQEDSRLMIIAGSDTTSVALANALFYLAKYPASYIKLQNLLRKEFTRGDADWTYDRAKNVAYLDYIIQETLRLKPSVPAGLTRLTPASGLQIDEITIPGDTIVSVPAHTIQRDPRFWKDAEAFVPERWEGLSPEKAPWIPFTRGQFSCPGRNLAFMELRMVLSRIALRFDISLASASDREAFDRDAKDTFTLNVPALPMLFKKRPG</sequence>
<dbReference type="AlphaFoldDB" id="A0A9P9WEN0"/>
<dbReference type="GO" id="GO:0005506">
    <property type="term" value="F:iron ion binding"/>
    <property type="evidence" value="ECO:0007669"/>
    <property type="project" value="InterPro"/>
</dbReference>
<comment type="caution">
    <text evidence="6">The sequence shown here is derived from an EMBL/GenBank/DDBJ whole genome shotgun (WGS) entry which is preliminary data.</text>
</comment>
<keyword evidence="5" id="KW-0472">Membrane</keyword>
<evidence type="ECO:0000256" key="4">
    <source>
        <dbReference type="PIRSR" id="PIRSR602401-1"/>
    </source>
</evidence>
<dbReference type="EMBL" id="JAFIMR010000033">
    <property type="protein sequence ID" value="KAI1859785.1"/>
    <property type="molecule type" value="Genomic_DNA"/>
</dbReference>
<dbReference type="PANTHER" id="PTHR24305:SF78">
    <property type="entry name" value="P450, PUTATIVE (EUROFUNG)-RELATED"/>
    <property type="match status" value="1"/>
</dbReference>
<name>A0A9P9WEN0_9PEZI</name>
<dbReference type="GO" id="GO:0004497">
    <property type="term" value="F:monooxygenase activity"/>
    <property type="evidence" value="ECO:0007669"/>
    <property type="project" value="InterPro"/>
</dbReference>
<dbReference type="Pfam" id="PF00067">
    <property type="entry name" value="p450"/>
    <property type="match status" value="1"/>
</dbReference>
<dbReference type="GO" id="GO:0016705">
    <property type="term" value="F:oxidoreductase activity, acting on paired donors, with incorporation or reduction of molecular oxygen"/>
    <property type="evidence" value="ECO:0007669"/>
    <property type="project" value="InterPro"/>
</dbReference>
<keyword evidence="7" id="KW-1185">Reference proteome</keyword>
<dbReference type="InterPro" id="IPR036396">
    <property type="entry name" value="Cyt_P450_sf"/>
</dbReference>